<name>A0A7R7XXI8_9EURO</name>
<reference evidence="1" key="2">
    <citation type="submission" date="2021-02" db="EMBL/GenBank/DDBJ databases">
        <title>Aspergillus puulaauensis MK2 genome sequence.</title>
        <authorList>
            <person name="Futagami T."/>
            <person name="Mori K."/>
            <person name="Kadooka C."/>
            <person name="Tanaka T."/>
        </authorList>
    </citation>
    <scope>NUCLEOTIDE SEQUENCE</scope>
    <source>
        <strain evidence="1">MK2</strain>
    </source>
</reference>
<gene>
    <name evidence="1" type="ORF">APUU_71125S</name>
</gene>
<dbReference type="EMBL" id="AP024449">
    <property type="protein sequence ID" value="BCS29555.1"/>
    <property type="molecule type" value="Genomic_DNA"/>
</dbReference>
<accession>A0A7R7XXI8</accession>
<organism evidence="1 2">
    <name type="scientific">Aspergillus puulaauensis</name>
    <dbReference type="NCBI Taxonomy" id="1220207"/>
    <lineage>
        <taxon>Eukaryota</taxon>
        <taxon>Fungi</taxon>
        <taxon>Dikarya</taxon>
        <taxon>Ascomycota</taxon>
        <taxon>Pezizomycotina</taxon>
        <taxon>Eurotiomycetes</taxon>
        <taxon>Eurotiomycetidae</taxon>
        <taxon>Eurotiales</taxon>
        <taxon>Aspergillaceae</taxon>
        <taxon>Aspergillus</taxon>
    </lineage>
</organism>
<evidence type="ECO:0000313" key="1">
    <source>
        <dbReference type="EMBL" id="BCS29555.1"/>
    </source>
</evidence>
<dbReference type="RefSeq" id="XP_041561741.1">
    <property type="nucleotide sequence ID" value="XM_041696074.1"/>
</dbReference>
<dbReference type="KEGG" id="apuu:APUU_71125S"/>
<reference evidence="1" key="1">
    <citation type="submission" date="2021-01" db="EMBL/GenBank/DDBJ databases">
        <authorList>
            <consortium name="Aspergillus puulaauensis MK2 genome sequencing consortium"/>
            <person name="Kazuki M."/>
            <person name="Futagami T."/>
        </authorList>
    </citation>
    <scope>NUCLEOTIDE SEQUENCE</scope>
    <source>
        <strain evidence="1">MK2</strain>
    </source>
</reference>
<sequence>MLGCTAVHTQRAIVARHDHRISSVPRLLGPEVQPCVSAMLDGRDTRRRRRAPTAHREVVVNSTSSALLAGMLQTYEEVMDWAGRLPDLSLLPHDKNQQPQVLAR</sequence>
<protein>
    <submittedName>
        <fullName evidence="1">Uncharacterized protein</fullName>
    </submittedName>
</protein>
<proteinExistence type="predicted"/>
<dbReference type="AlphaFoldDB" id="A0A7R7XXI8"/>
<dbReference type="GeneID" id="64979552"/>
<evidence type="ECO:0000313" key="2">
    <source>
        <dbReference type="Proteomes" id="UP000654913"/>
    </source>
</evidence>
<keyword evidence="2" id="KW-1185">Reference proteome</keyword>
<dbReference type="Proteomes" id="UP000654913">
    <property type="component" value="Chromosome 7"/>
</dbReference>